<dbReference type="GeneID" id="5659070"/>
<gene>
    <name evidence="2" type="primary">b866R</name>
    <name evidence="2" type="ORF">NY2A_b866R</name>
</gene>
<evidence type="ECO:0000256" key="1">
    <source>
        <dbReference type="SAM" id="MobiDB-lite"/>
    </source>
</evidence>
<proteinExistence type="predicted"/>
<organismHost>
    <name type="scientific">Chlorella</name>
    <dbReference type="NCBI Taxonomy" id="3071"/>
</organismHost>
<sequence length="106" mass="12384">MLAKTSLSKNFLTSRKHLSGSKEDSHDEFHSSQHRQHGRRIPSSRQDTCTPHGHRTRNSSMPPLPILFRRVCVLEDSEFSGLRRAPLQTSVVSHPYCSRWYTWRRL</sequence>
<feature type="compositionally biased region" description="Basic and acidic residues" evidence="1">
    <location>
        <begin position="20"/>
        <end position="31"/>
    </location>
</feature>
<feature type="region of interest" description="Disordered" evidence="1">
    <location>
        <begin position="1"/>
        <end position="62"/>
    </location>
</feature>
<keyword evidence="3" id="KW-1185">Reference proteome</keyword>
<feature type="compositionally biased region" description="Basic residues" evidence="1">
    <location>
        <begin position="32"/>
        <end position="42"/>
    </location>
</feature>
<dbReference type="KEGG" id="vg:5659070"/>
<evidence type="ECO:0000313" key="3">
    <source>
        <dbReference type="Proteomes" id="UP000202419"/>
    </source>
</evidence>
<dbReference type="Proteomes" id="UP000202419">
    <property type="component" value="Segment"/>
</dbReference>
<accession>A7IY41</accession>
<name>A7IY41_PBCVN</name>
<dbReference type="RefSeq" id="YP_001498062.1">
    <property type="nucleotide sequence ID" value="NC_009898.1"/>
</dbReference>
<dbReference type="EMBL" id="DQ491002">
    <property type="protein sequence ID" value="ABT15265.1"/>
    <property type="molecule type" value="Genomic_DNA"/>
</dbReference>
<reference evidence="2 3" key="1">
    <citation type="journal article" date="2007" name="Virology">
        <title>Sequence and annotation of the 369-kb NY-2A and the 345-kb AR158 viruses that infect Chlorella NC64A.</title>
        <authorList>
            <person name="Fitzgerald L.A."/>
            <person name="Graves M.V."/>
            <person name="Li X."/>
            <person name="Feldblyum T."/>
            <person name="Nierman W.C."/>
            <person name="Van Etten J.L."/>
        </authorList>
    </citation>
    <scope>NUCLEOTIDE SEQUENCE [LARGE SCALE GENOMIC DNA]</scope>
    <source>
        <strain evidence="2 3">NY-2A</strain>
    </source>
</reference>
<organism evidence="2 3">
    <name type="scientific">Paramecium bursaria Chlorella virus NY2A</name>
    <name type="common">PBCV-NY2A</name>
    <dbReference type="NCBI Taxonomy" id="46021"/>
    <lineage>
        <taxon>Viruses</taxon>
        <taxon>Varidnaviria</taxon>
        <taxon>Bamfordvirae</taxon>
        <taxon>Nucleocytoviricota</taxon>
        <taxon>Megaviricetes</taxon>
        <taxon>Algavirales</taxon>
        <taxon>Phycodnaviridae</taxon>
        <taxon>Chlorovirus</taxon>
        <taxon>Chlorovirus americanus</taxon>
    </lineage>
</organism>
<protein>
    <submittedName>
        <fullName evidence="2">Uncharacterized protein b866R</fullName>
    </submittedName>
</protein>
<feature type="compositionally biased region" description="Polar residues" evidence="1">
    <location>
        <begin position="1"/>
        <end position="13"/>
    </location>
</feature>
<evidence type="ECO:0000313" key="2">
    <source>
        <dbReference type="EMBL" id="ABT15265.1"/>
    </source>
</evidence>